<keyword evidence="3" id="KW-1185">Reference proteome</keyword>
<evidence type="ECO:0000256" key="1">
    <source>
        <dbReference type="SAM" id="MobiDB-lite"/>
    </source>
</evidence>
<organism evidence="2 3">
    <name type="scientific">Solanum commersonii</name>
    <name type="common">Commerson's wild potato</name>
    <name type="synonym">Commerson's nightshade</name>
    <dbReference type="NCBI Taxonomy" id="4109"/>
    <lineage>
        <taxon>Eukaryota</taxon>
        <taxon>Viridiplantae</taxon>
        <taxon>Streptophyta</taxon>
        <taxon>Embryophyta</taxon>
        <taxon>Tracheophyta</taxon>
        <taxon>Spermatophyta</taxon>
        <taxon>Magnoliopsida</taxon>
        <taxon>eudicotyledons</taxon>
        <taxon>Gunneridae</taxon>
        <taxon>Pentapetalae</taxon>
        <taxon>asterids</taxon>
        <taxon>lamiids</taxon>
        <taxon>Solanales</taxon>
        <taxon>Solanaceae</taxon>
        <taxon>Solanoideae</taxon>
        <taxon>Solaneae</taxon>
        <taxon>Solanum</taxon>
    </lineage>
</organism>
<dbReference type="Proteomes" id="UP000824120">
    <property type="component" value="Chromosome 2"/>
</dbReference>
<dbReference type="AlphaFoldDB" id="A0A9J6A4I0"/>
<dbReference type="EMBL" id="JACXVP010000002">
    <property type="protein sequence ID" value="KAG5619542.1"/>
    <property type="molecule type" value="Genomic_DNA"/>
</dbReference>
<evidence type="ECO:0000313" key="3">
    <source>
        <dbReference type="Proteomes" id="UP000824120"/>
    </source>
</evidence>
<proteinExistence type="predicted"/>
<feature type="compositionally biased region" description="Polar residues" evidence="1">
    <location>
        <begin position="209"/>
        <end position="218"/>
    </location>
</feature>
<gene>
    <name evidence="2" type="ORF">H5410_004760</name>
</gene>
<evidence type="ECO:0000313" key="2">
    <source>
        <dbReference type="EMBL" id="KAG5619542.1"/>
    </source>
</evidence>
<feature type="region of interest" description="Disordered" evidence="1">
    <location>
        <begin position="197"/>
        <end position="218"/>
    </location>
</feature>
<reference evidence="2 3" key="1">
    <citation type="submission" date="2020-09" db="EMBL/GenBank/DDBJ databases">
        <title>De no assembly of potato wild relative species, Solanum commersonii.</title>
        <authorList>
            <person name="Cho K."/>
        </authorList>
    </citation>
    <scope>NUCLEOTIDE SEQUENCE [LARGE SCALE GENOMIC DNA]</scope>
    <source>
        <strain evidence="2">LZ3.2</strain>
        <tissue evidence="2">Leaf</tissue>
    </source>
</reference>
<comment type="caution">
    <text evidence="2">The sequence shown here is derived from an EMBL/GenBank/DDBJ whole genome shotgun (WGS) entry which is preliminary data.</text>
</comment>
<feature type="compositionally biased region" description="Acidic residues" evidence="1">
    <location>
        <begin position="197"/>
        <end position="208"/>
    </location>
</feature>
<accession>A0A9J6A4I0</accession>
<protein>
    <submittedName>
        <fullName evidence="2">Uncharacterized protein</fullName>
    </submittedName>
</protein>
<sequence>MSIEAKAGVVNVIADNEGVDNLGMALYETVRSLLNGLRCRHLGVFCWYKDTYLSRVMELPENGLEHWKAKFIDGLPPLFAERVRKNSEESARCYSLQHLHLWKLNRSMHSRSLDYLIPPLRVLNIEILVDLIQKNLIKKEGLDEGLDRNGKSEKLIENLIDFQRIGLGENSLKLSATNIHNKIYSFLYTSSSESDYDYDSSSENEVDQPESSGNNQSATVDACKCQGDICYCENDEFYKLQSQFDDMNIYTITSDNVIELLKEVIANNLREKIIQFAINNKASTSNSFEKPKNNFEFEYSAPYSLYEVNNRLAKQLVVIRDTSFDDLKVAIENIKQEIKMLKQNKIICDHRITQIESVNSKGKNIAEENTLAKPINLDSRQNMFLGMMQIVTAHKWKILLSICLTELSAIPPL</sequence>
<name>A0A9J6A4I0_SOLCO</name>